<organism evidence="1 2">
    <name type="scientific">Algoriphagus zhangzhouensis</name>
    <dbReference type="NCBI Taxonomy" id="1073327"/>
    <lineage>
        <taxon>Bacteria</taxon>
        <taxon>Pseudomonadati</taxon>
        <taxon>Bacteroidota</taxon>
        <taxon>Cytophagia</taxon>
        <taxon>Cytophagales</taxon>
        <taxon>Cyclobacteriaceae</taxon>
        <taxon>Algoriphagus</taxon>
    </lineage>
</organism>
<dbReference type="EMBL" id="FRXN01000005">
    <property type="protein sequence ID" value="SHO64490.1"/>
    <property type="molecule type" value="Genomic_DNA"/>
</dbReference>
<sequence length="669" mass="76812">MKIQFKFNGIIQLEGDFEGVPQELLEKVVPATGVISLDNQEYQQVEILEEETSDFNPYFKFLENLSIEGAKITSSHPVFSKEDLGKEFCGLFAHKNPDTPDKDSYFPGIVGSRYSKIIKVVSPKEIVTDFEYNTGSTFGYVFQDNSKVFYEKLKLGGRIDFPEGVLVIKDLVKTDLNKDTYLVGHAKGSSLMFGVEDYFRYTTDPQQKFDTVLFDLGDRSLNFASYNVNFLPPCRIVKCTESYFPRLFTNTRKSNQKLRVAIINCDTTLNQRNPMCNSFGFGLGFIYDSDNVFYLKNFKNRGGSFTDFKVPDGGKLWLVLENVQLDFENKKDFQTTYFLSKIRFTKDSKGLPQHPSYPEYVAETTDSSFYFFNNQFYARGWNNRLNMIHIDRFVFLLPSAQYFKNIHDPIFGGCENWRISDLLTQTMTGSKVMIFNIPEKGKKYWVQKSNNDTIRTFVNWSEIQGKTVHEVNVPENGQLVELQPGDIFEISGEDYKVLMKERGEYPTMPSGYQEFNRGEESQYIFANCKLDKSLPEGEIFEILIKKSCSEYLLDGKERPAYFMYKGNSQIALTEDTQFGNDQVLYTAGIGHLSYNHKEIGFWAKDTVHNGFYRQSSGKGQSPGYTMINSEGFGGEFHPDVPVKNSGELPEVVQEYMAELENMDIFPNKI</sequence>
<proteinExistence type="predicted"/>
<dbReference type="RefSeq" id="WP_073573083.1">
    <property type="nucleotide sequence ID" value="NZ_FRXN01000005.1"/>
</dbReference>
<accession>A0A1M7ZHV6</accession>
<dbReference type="OrthoDB" id="815247at2"/>
<protein>
    <submittedName>
        <fullName evidence="1">Uncharacterized protein</fullName>
    </submittedName>
</protein>
<dbReference type="STRING" id="1073327.SAMN04488108_3485"/>
<gene>
    <name evidence="1" type="ORF">SAMN04488108_3485</name>
</gene>
<keyword evidence="2" id="KW-1185">Reference proteome</keyword>
<name>A0A1M7ZHV6_9BACT</name>
<dbReference type="Proteomes" id="UP000184609">
    <property type="component" value="Unassembled WGS sequence"/>
</dbReference>
<reference evidence="2" key="1">
    <citation type="submission" date="2016-12" db="EMBL/GenBank/DDBJ databases">
        <authorList>
            <person name="Varghese N."/>
            <person name="Submissions S."/>
        </authorList>
    </citation>
    <scope>NUCLEOTIDE SEQUENCE [LARGE SCALE GENOMIC DNA]</scope>
    <source>
        <strain evidence="2">DSM 25035</strain>
    </source>
</reference>
<dbReference type="AlphaFoldDB" id="A0A1M7ZHV6"/>
<evidence type="ECO:0000313" key="1">
    <source>
        <dbReference type="EMBL" id="SHO64490.1"/>
    </source>
</evidence>
<evidence type="ECO:0000313" key="2">
    <source>
        <dbReference type="Proteomes" id="UP000184609"/>
    </source>
</evidence>